<organism evidence="2 3">
    <name type="scientific">Moheibacter stercoris</name>
    <dbReference type="NCBI Taxonomy" id="1628251"/>
    <lineage>
        <taxon>Bacteria</taxon>
        <taxon>Pseudomonadati</taxon>
        <taxon>Bacteroidota</taxon>
        <taxon>Flavobacteriia</taxon>
        <taxon>Flavobacteriales</taxon>
        <taxon>Weeksellaceae</taxon>
        <taxon>Moheibacter</taxon>
    </lineage>
</organism>
<keyword evidence="1" id="KW-0732">Signal</keyword>
<reference evidence="2 3" key="1">
    <citation type="submission" date="2024-06" db="EMBL/GenBank/DDBJ databases">
        <title>Genomic Encyclopedia of Type Strains, Phase IV (KMG-IV): sequencing the most valuable type-strain genomes for metagenomic binning, comparative biology and taxonomic classification.</title>
        <authorList>
            <person name="Goeker M."/>
        </authorList>
    </citation>
    <scope>NUCLEOTIDE SEQUENCE [LARGE SCALE GENOMIC DNA]</scope>
    <source>
        <strain evidence="2 3">DSM 29388</strain>
    </source>
</reference>
<dbReference type="NCBIfam" id="TIGR04131">
    <property type="entry name" value="Bac_Flav_CTERM"/>
    <property type="match status" value="1"/>
</dbReference>
<feature type="chain" id="PRO_5045532339" evidence="1">
    <location>
        <begin position="20"/>
        <end position="969"/>
    </location>
</feature>
<protein>
    <submittedName>
        <fullName evidence="2">Gliding motility-associated-like protein</fullName>
    </submittedName>
</protein>
<dbReference type="EMBL" id="JBEPMO010000003">
    <property type="protein sequence ID" value="MET3731225.1"/>
    <property type="molecule type" value="Genomic_DNA"/>
</dbReference>
<proteinExistence type="predicted"/>
<accession>A0ABV2LRN1</accession>
<evidence type="ECO:0000313" key="2">
    <source>
        <dbReference type="EMBL" id="MET3731225.1"/>
    </source>
</evidence>
<name>A0ABV2LRN1_9FLAO</name>
<gene>
    <name evidence="2" type="ORF">ABID46_000792</name>
</gene>
<evidence type="ECO:0000256" key="1">
    <source>
        <dbReference type="SAM" id="SignalP"/>
    </source>
</evidence>
<dbReference type="InterPro" id="IPR026341">
    <property type="entry name" value="T9SS_type_B"/>
</dbReference>
<dbReference type="RefSeq" id="WP_354507284.1">
    <property type="nucleotide sequence ID" value="NZ_JBEPMO010000003.1"/>
</dbReference>
<dbReference type="Proteomes" id="UP001549146">
    <property type="component" value="Unassembled WGS sequence"/>
</dbReference>
<evidence type="ECO:0000313" key="3">
    <source>
        <dbReference type="Proteomes" id="UP001549146"/>
    </source>
</evidence>
<sequence>MKPLTLHLLFFFWGAGLFAQLSSCEIETVNKDFEQPDIPQSGWPSFINANDVDGWGTTATDNIIEFWPHSTNGGGTNAYSGDQYIELNGNEQAGVYQDFETNLAGVVFNFSFAHRGRMGLDVCRVLAGPPGGPYTEIGQYSADNTAWIVHSGNYTVPTGQPFTRFIFEAVSTATGDPTVGNFLDAIDFKSNFGLATPSLIGLFCEDNVADEIESIGIGTWSIDPGNPSPTVINDITSNTPIITGFLATGNYNYTWSNGICEAELTIYYNNDQIPVLNQELNDSFCDNDNLIDLTQYNPQFSTEVGVNFRYYEDIADAEMGNANFIVDPINYLLTQSRTLFVRIDKTNFCSNVLELNLVLNEAPIAENPVSLDPKCDEDGDGLVEFDLDEAIPLLVLNPNDPLTYTYHLSQTDAESGTNPQGSIVMIPSGNSQTYWVVISDGTCETISTIIVTANEGVENVTNQVDLNPKILCDEDFDESITVDLSQWNSELIAVSTGIQFAYYESELEAINGTNPILNFSNYPITENLTTIWIVLTNVQGCREIRFVQYQIGEKVPVNDTIFELESICLLFESTVNLTEAESQFSPESNVQYSYYTNLVSAEAGGNDFIANPTNYPISADGSVYVRLEKDGFCPEIIQLNYGIGEDVPHSIPTGIPGICEGDSLDLTTVQIQISSDPNVQYTYFESENDALQNQNALADPTHYTSNSSQNTVYVRVELSGFCPVILSFDFEVHPLPLNPIASVPTLCNGNEVILDAGQEFPESHYVWTWEGGSSTGSQLLVTAPGFYELSITSNENCTSTFIYELVQPLPPVITNIVYGANYFIVETSGNGSSLEFSLDGVFWQSNPRFDNLVPGEEYTLYVRERGCEPITKNVSLPFIPNFISPNNDGINDVWTIRGFATSFDCSVKIFDRYGKIFVDSKPQTLNAYFWNGKYKGEAVPSGDYWYIITAKDENDITIKYIGHLSVRNR</sequence>
<feature type="signal peptide" evidence="1">
    <location>
        <begin position="1"/>
        <end position="19"/>
    </location>
</feature>
<comment type="caution">
    <text evidence="2">The sequence shown here is derived from an EMBL/GenBank/DDBJ whole genome shotgun (WGS) entry which is preliminary data.</text>
</comment>
<keyword evidence="3" id="KW-1185">Reference proteome</keyword>
<dbReference type="Pfam" id="PF13585">
    <property type="entry name" value="CHU_C"/>
    <property type="match status" value="1"/>
</dbReference>